<dbReference type="Proteomes" id="UP001383192">
    <property type="component" value="Unassembled WGS sequence"/>
</dbReference>
<keyword evidence="3" id="KW-0489">Methyltransferase</keyword>
<keyword evidence="3" id="KW-0808">Transferase</keyword>
<organism evidence="13 14">
    <name type="scientific">Paramarasmius palmivorus</name>
    <dbReference type="NCBI Taxonomy" id="297713"/>
    <lineage>
        <taxon>Eukaryota</taxon>
        <taxon>Fungi</taxon>
        <taxon>Dikarya</taxon>
        <taxon>Basidiomycota</taxon>
        <taxon>Agaricomycotina</taxon>
        <taxon>Agaricomycetes</taxon>
        <taxon>Agaricomycetidae</taxon>
        <taxon>Agaricales</taxon>
        <taxon>Marasmiineae</taxon>
        <taxon>Marasmiaceae</taxon>
        <taxon>Paramarasmius</taxon>
    </lineage>
</organism>
<keyword evidence="6" id="KW-0256">Endoplasmic reticulum</keyword>
<keyword evidence="9 12" id="KW-0472">Membrane</keyword>
<evidence type="ECO:0000313" key="14">
    <source>
        <dbReference type="Proteomes" id="UP001383192"/>
    </source>
</evidence>
<dbReference type="PANTHER" id="PTHR12714:SF9">
    <property type="entry name" value="PROTEIN-S-ISOPRENYLCYSTEINE O-METHYLTRANSFERASE"/>
    <property type="match status" value="1"/>
</dbReference>
<name>A0AAW0EB01_9AGAR</name>
<evidence type="ECO:0000256" key="3">
    <source>
        <dbReference type="ARBA" id="ARBA00022603"/>
    </source>
</evidence>
<dbReference type="EMBL" id="JAYKXP010000002">
    <property type="protein sequence ID" value="KAK7060746.1"/>
    <property type="molecule type" value="Genomic_DNA"/>
</dbReference>
<evidence type="ECO:0000256" key="4">
    <source>
        <dbReference type="ARBA" id="ARBA00022691"/>
    </source>
</evidence>
<evidence type="ECO:0000256" key="8">
    <source>
        <dbReference type="ARBA" id="ARBA00023098"/>
    </source>
</evidence>
<dbReference type="AlphaFoldDB" id="A0AAW0EB01"/>
<dbReference type="InterPro" id="IPR007318">
    <property type="entry name" value="Phopholipid_MeTrfase"/>
</dbReference>
<evidence type="ECO:0000256" key="7">
    <source>
        <dbReference type="ARBA" id="ARBA00022989"/>
    </source>
</evidence>
<dbReference type="GO" id="GO:0008168">
    <property type="term" value="F:methyltransferase activity"/>
    <property type="evidence" value="ECO:0007669"/>
    <property type="project" value="UniProtKB-KW"/>
</dbReference>
<dbReference type="GO" id="GO:0008654">
    <property type="term" value="P:phospholipid biosynthetic process"/>
    <property type="evidence" value="ECO:0007669"/>
    <property type="project" value="UniProtKB-KW"/>
</dbReference>
<reference evidence="13 14" key="1">
    <citation type="submission" date="2024-01" db="EMBL/GenBank/DDBJ databases">
        <title>A draft genome for a cacao thread blight-causing isolate of Paramarasmius palmivorus.</title>
        <authorList>
            <person name="Baruah I.K."/>
            <person name="Bukari Y."/>
            <person name="Amoako-Attah I."/>
            <person name="Meinhardt L.W."/>
            <person name="Bailey B.A."/>
            <person name="Cohen S.P."/>
        </authorList>
    </citation>
    <scope>NUCLEOTIDE SEQUENCE [LARGE SCALE GENOMIC DNA]</scope>
    <source>
        <strain evidence="13 14">GH-12</strain>
    </source>
</reference>
<comment type="caution">
    <text evidence="13">The sequence shown here is derived from an EMBL/GenBank/DDBJ whole genome shotgun (WGS) entry which is preliminary data.</text>
</comment>
<keyword evidence="5 12" id="KW-0812">Transmembrane</keyword>
<keyword evidence="2" id="KW-0444">Lipid biosynthesis</keyword>
<evidence type="ECO:0008006" key="15">
    <source>
        <dbReference type="Google" id="ProtNLM"/>
    </source>
</evidence>
<evidence type="ECO:0000256" key="11">
    <source>
        <dbReference type="ARBA" id="ARBA00023264"/>
    </source>
</evidence>
<evidence type="ECO:0000256" key="9">
    <source>
        <dbReference type="ARBA" id="ARBA00023136"/>
    </source>
</evidence>
<sequence length="284" mass="31594">MSYSYEAVLKASLFLLSAVSFTVICTPPNGLPSSSLPPRPSFKSPSDIFSAKMREWVLLFAALYVLPLEVKLYWLASLNEAIYILRTESVHLSPLFLVTAFLSIAGGFIRYLCYRTLAGAFTFELVPVGERCAGPDPDGKKKSAKLVTNGPYAIVRHPSYTGMALNVVGCARMHFVDGVFVRSLGTWAVFLAAIWVLVMGTISVLLAIRATEEDEVMQKQFGEEWEQWQERVSSRAPLDMPPITTPRYSTYKRSILHIFDATSRWRRILGAEEDGLNSHPSGST</sequence>
<gene>
    <name evidence="13" type="ORF">VNI00_000478</name>
</gene>
<keyword evidence="10" id="KW-0594">Phospholipid biosynthesis</keyword>
<keyword evidence="7 12" id="KW-1133">Transmembrane helix</keyword>
<keyword evidence="4" id="KW-0949">S-adenosyl-L-methionine</keyword>
<proteinExistence type="predicted"/>
<evidence type="ECO:0000256" key="12">
    <source>
        <dbReference type="SAM" id="Phobius"/>
    </source>
</evidence>
<evidence type="ECO:0000256" key="2">
    <source>
        <dbReference type="ARBA" id="ARBA00022516"/>
    </source>
</evidence>
<dbReference type="Gene3D" id="1.20.120.1630">
    <property type="match status" value="1"/>
</dbReference>
<comment type="subcellular location">
    <subcellularLocation>
        <location evidence="1">Endomembrane system</location>
        <topology evidence="1">Multi-pass membrane protein</topology>
    </subcellularLocation>
</comment>
<evidence type="ECO:0000256" key="6">
    <source>
        <dbReference type="ARBA" id="ARBA00022824"/>
    </source>
</evidence>
<evidence type="ECO:0000256" key="10">
    <source>
        <dbReference type="ARBA" id="ARBA00023209"/>
    </source>
</evidence>
<feature type="transmembrane region" description="Helical" evidence="12">
    <location>
        <begin position="56"/>
        <end position="74"/>
    </location>
</feature>
<feature type="transmembrane region" description="Helical" evidence="12">
    <location>
        <begin position="95"/>
        <end position="112"/>
    </location>
</feature>
<dbReference type="Pfam" id="PF04191">
    <property type="entry name" value="PEMT"/>
    <property type="match status" value="1"/>
</dbReference>
<dbReference type="GO" id="GO:0012505">
    <property type="term" value="C:endomembrane system"/>
    <property type="evidence" value="ECO:0007669"/>
    <property type="project" value="UniProtKB-SubCell"/>
</dbReference>
<evidence type="ECO:0000256" key="1">
    <source>
        <dbReference type="ARBA" id="ARBA00004127"/>
    </source>
</evidence>
<keyword evidence="8" id="KW-0443">Lipid metabolism</keyword>
<accession>A0AAW0EB01</accession>
<dbReference type="GO" id="GO:0032259">
    <property type="term" value="P:methylation"/>
    <property type="evidence" value="ECO:0007669"/>
    <property type="project" value="UniProtKB-KW"/>
</dbReference>
<evidence type="ECO:0000313" key="13">
    <source>
        <dbReference type="EMBL" id="KAK7060746.1"/>
    </source>
</evidence>
<evidence type="ECO:0000256" key="5">
    <source>
        <dbReference type="ARBA" id="ARBA00022692"/>
    </source>
</evidence>
<dbReference type="PANTHER" id="PTHR12714">
    <property type="entry name" value="PROTEIN-S ISOPRENYLCYSTEINE O-METHYLTRANSFERASE"/>
    <property type="match status" value="1"/>
</dbReference>
<protein>
    <recommendedName>
        <fullName evidence="15">Protein-S-isoprenylcysteine O-methyltransferase</fullName>
    </recommendedName>
</protein>
<keyword evidence="11" id="KW-1208">Phospholipid metabolism</keyword>
<feature type="transmembrane region" description="Helical" evidence="12">
    <location>
        <begin position="187"/>
        <end position="208"/>
    </location>
</feature>
<keyword evidence="14" id="KW-1185">Reference proteome</keyword>